<keyword evidence="3" id="KW-1185">Reference proteome</keyword>
<evidence type="ECO:0000256" key="1">
    <source>
        <dbReference type="SAM" id="MobiDB-lite"/>
    </source>
</evidence>
<sequence>MPFSNQRIREMGNRPFGAAIQALQRPPGPATASAQKKLSLTTVPVVD</sequence>
<dbReference type="RefSeq" id="WP_340367601.1">
    <property type="nucleotide sequence ID" value="NZ_JBBKZV010000036.1"/>
</dbReference>
<evidence type="ECO:0000313" key="3">
    <source>
        <dbReference type="Proteomes" id="UP001363010"/>
    </source>
</evidence>
<dbReference type="Proteomes" id="UP001363010">
    <property type="component" value="Unassembled WGS sequence"/>
</dbReference>
<proteinExistence type="predicted"/>
<gene>
    <name evidence="2" type="ORF">WKW80_31860</name>
</gene>
<accession>A0ABU8WAL6</accession>
<evidence type="ECO:0000313" key="2">
    <source>
        <dbReference type="EMBL" id="MEJ8826564.1"/>
    </source>
</evidence>
<reference evidence="2 3" key="1">
    <citation type="submission" date="2024-03" db="EMBL/GenBank/DDBJ databases">
        <title>Novel species of the genus Variovorax.</title>
        <authorList>
            <person name="Liu Q."/>
            <person name="Xin Y.-H."/>
        </authorList>
    </citation>
    <scope>NUCLEOTIDE SEQUENCE [LARGE SCALE GENOMIC DNA]</scope>
    <source>
        <strain evidence="2 3">KACC 18501</strain>
    </source>
</reference>
<organism evidence="2 3">
    <name type="scientific">Variovorax humicola</name>
    <dbReference type="NCBI Taxonomy" id="1769758"/>
    <lineage>
        <taxon>Bacteria</taxon>
        <taxon>Pseudomonadati</taxon>
        <taxon>Pseudomonadota</taxon>
        <taxon>Betaproteobacteria</taxon>
        <taxon>Burkholderiales</taxon>
        <taxon>Comamonadaceae</taxon>
        <taxon>Variovorax</taxon>
    </lineage>
</organism>
<feature type="region of interest" description="Disordered" evidence="1">
    <location>
        <begin position="24"/>
        <end position="47"/>
    </location>
</feature>
<name>A0ABU8WAL6_9BURK</name>
<dbReference type="EMBL" id="JBBKZV010000036">
    <property type="protein sequence ID" value="MEJ8826564.1"/>
    <property type="molecule type" value="Genomic_DNA"/>
</dbReference>
<comment type="caution">
    <text evidence="2">The sequence shown here is derived from an EMBL/GenBank/DDBJ whole genome shotgun (WGS) entry which is preliminary data.</text>
</comment>
<feature type="compositionally biased region" description="Polar residues" evidence="1">
    <location>
        <begin position="32"/>
        <end position="47"/>
    </location>
</feature>
<protein>
    <submittedName>
        <fullName evidence="2">Uncharacterized protein</fullName>
    </submittedName>
</protein>